<dbReference type="RefSeq" id="WP_012860201.1">
    <property type="nucleotide sequence ID" value="NC_013517.1"/>
</dbReference>
<keyword evidence="4" id="KW-0233">DNA recombination</keyword>
<dbReference type="GO" id="GO:0006310">
    <property type="term" value="P:DNA recombination"/>
    <property type="evidence" value="ECO:0007669"/>
    <property type="project" value="UniProtKB-KW"/>
</dbReference>
<comment type="function">
    <text evidence="1">Involved in DNA recombination.</text>
</comment>
<dbReference type="EMBL" id="CP001739">
    <property type="protein sequence ID" value="ACZ07605.1"/>
    <property type="molecule type" value="Genomic_DNA"/>
</dbReference>
<reference evidence="7" key="1">
    <citation type="submission" date="2009-09" db="EMBL/GenBank/DDBJ databases">
        <title>The complete chromosome of Sebaldella termitidis ATCC 33386.</title>
        <authorList>
            <consortium name="US DOE Joint Genome Institute (JGI-PGF)"/>
            <person name="Lucas S."/>
            <person name="Copeland A."/>
            <person name="Lapidus A."/>
            <person name="Glavina del Rio T."/>
            <person name="Dalin E."/>
            <person name="Tice H."/>
            <person name="Bruce D."/>
            <person name="Goodwin L."/>
            <person name="Pitluck S."/>
            <person name="Kyrpides N."/>
            <person name="Mavromatis K."/>
            <person name="Ivanova N."/>
            <person name="Mikhailova N."/>
            <person name="Sims D."/>
            <person name="Meincke L."/>
            <person name="Brettin T."/>
            <person name="Detter J.C."/>
            <person name="Han C."/>
            <person name="Larimer F."/>
            <person name="Land M."/>
            <person name="Hauser L."/>
            <person name="Markowitz V."/>
            <person name="Cheng J.F."/>
            <person name="Hugenholtz P."/>
            <person name="Woyke T."/>
            <person name="Wu D."/>
            <person name="Eisen J.A."/>
        </authorList>
    </citation>
    <scope>NUCLEOTIDE SEQUENCE [LARGE SCALE GENOMIC DNA]</scope>
    <source>
        <strain evidence="7">ATCC 33386 / NCTC 11300</strain>
    </source>
</reference>
<proteinExistence type="inferred from homology"/>
<evidence type="ECO:0000313" key="6">
    <source>
        <dbReference type="EMBL" id="ACZ07605.1"/>
    </source>
</evidence>
<reference evidence="6 7" key="2">
    <citation type="journal article" date="2010" name="Stand. Genomic Sci.">
        <title>Complete genome sequence of Sebaldella termitidis type strain (NCTC 11300).</title>
        <authorList>
            <person name="Harmon-Smith M."/>
            <person name="Celia L."/>
            <person name="Chertkov O."/>
            <person name="Lapidus A."/>
            <person name="Copeland A."/>
            <person name="Glavina Del Rio T."/>
            <person name="Nolan M."/>
            <person name="Lucas S."/>
            <person name="Tice H."/>
            <person name="Cheng J.F."/>
            <person name="Han C."/>
            <person name="Detter J.C."/>
            <person name="Bruce D."/>
            <person name="Goodwin L."/>
            <person name="Pitluck S."/>
            <person name="Pati A."/>
            <person name="Liolios K."/>
            <person name="Ivanova N."/>
            <person name="Mavromatis K."/>
            <person name="Mikhailova N."/>
            <person name="Chen A."/>
            <person name="Palaniappan K."/>
            <person name="Land M."/>
            <person name="Hauser L."/>
            <person name="Chang Y.J."/>
            <person name="Jeffries C.D."/>
            <person name="Brettin T."/>
            <person name="Goker M."/>
            <person name="Beck B."/>
            <person name="Bristow J."/>
            <person name="Eisen J.A."/>
            <person name="Markowitz V."/>
            <person name="Hugenholtz P."/>
            <person name="Kyrpides N.C."/>
            <person name="Klenk H.P."/>
            <person name="Chen F."/>
        </authorList>
    </citation>
    <scope>NUCLEOTIDE SEQUENCE [LARGE SCALE GENOMIC DNA]</scope>
    <source>
        <strain evidence="7">ATCC 33386 / NCTC 11300</strain>
    </source>
</reference>
<evidence type="ECO:0000256" key="5">
    <source>
        <dbReference type="SAM" id="Coils"/>
    </source>
</evidence>
<gene>
    <name evidence="6" type="ordered locus">Sterm_0733</name>
</gene>
<comment type="similarity">
    <text evidence="2">Belongs to the RmuC family.</text>
</comment>
<dbReference type="KEGG" id="str:Sterm_0733"/>
<sequence>MEIIIVVLLAAVILIQIIGIFFQNKKRAEESSEVTELLIKNINNEKEIFLQMENNLALKSKNTLLEGLQEVNKNLSANNENLLIKFGSFSQNLTNTSAENNRLLTKDINIFKDEFKSSMNKDFEQLNQKIESRLDMLNLKVEERLSKGFEQTTKTFNNIIERLSKIDEAQKKIDSLSTNIISLQDVLTDKKSRGIFGEIQLNQILKTVFGERNDKIFSLQYKLITGAITDAAVFAPEPVGTICIDSKFPLENYKRMFDKSLEESQREAAKKEFGINLRKHIDDISGKYIIKGETADQAIMFLPAEAIFAEINAYHQEIIEYSHKKKVWLASPTTLMSVLTTLQVVMVNVEREKYAHVIQEELLRLGQDFDRYQKRWTNLAKDIDKVHKDVKEITTTSNKISKRFDQISTVKLGEKSEITVSEADKEE</sequence>
<feature type="coiled-coil region" evidence="5">
    <location>
        <begin position="25"/>
        <end position="85"/>
    </location>
</feature>
<evidence type="ECO:0000256" key="4">
    <source>
        <dbReference type="ARBA" id="ARBA00023172"/>
    </source>
</evidence>
<accession>D1AQ27</accession>
<keyword evidence="7" id="KW-1185">Reference proteome</keyword>
<evidence type="ECO:0000256" key="2">
    <source>
        <dbReference type="ARBA" id="ARBA00009840"/>
    </source>
</evidence>
<dbReference type="Pfam" id="PF02646">
    <property type="entry name" value="RmuC"/>
    <property type="match status" value="1"/>
</dbReference>
<dbReference type="InterPro" id="IPR003798">
    <property type="entry name" value="DNA_recombination_RmuC"/>
</dbReference>
<dbReference type="eggNOG" id="COG1322">
    <property type="taxonomic scope" value="Bacteria"/>
</dbReference>
<evidence type="ECO:0000256" key="3">
    <source>
        <dbReference type="ARBA" id="ARBA00023054"/>
    </source>
</evidence>
<dbReference type="STRING" id="526218.Sterm_0733"/>
<dbReference type="HOGENOM" id="CLU_020365_0_2_0"/>
<name>D1AQ27_SEBTE</name>
<evidence type="ECO:0000313" key="7">
    <source>
        <dbReference type="Proteomes" id="UP000000845"/>
    </source>
</evidence>
<keyword evidence="3 5" id="KW-0175">Coiled coil</keyword>
<dbReference type="PANTHER" id="PTHR30563:SF0">
    <property type="entry name" value="DNA RECOMBINATION PROTEIN RMUC"/>
    <property type="match status" value="1"/>
</dbReference>
<dbReference type="Proteomes" id="UP000000845">
    <property type="component" value="Chromosome"/>
</dbReference>
<organism evidence="6 7">
    <name type="scientific">Sebaldella termitidis (strain ATCC 33386 / NCTC 11300)</name>
    <dbReference type="NCBI Taxonomy" id="526218"/>
    <lineage>
        <taxon>Bacteria</taxon>
        <taxon>Fusobacteriati</taxon>
        <taxon>Fusobacteriota</taxon>
        <taxon>Fusobacteriia</taxon>
        <taxon>Fusobacteriales</taxon>
        <taxon>Leptotrichiaceae</taxon>
        <taxon>Sebaldella</taxon>
    </lineage>
</organism>
<protein>
    <recommendedName>
        <fullName evidence="8">RmuC-domain protein</fullName>
    </recommendedName>
</protein>
<dbReference type="AlphaFoldDB" id="D1AQ27"/>
<evidence type="ECO:0008006" key="8">
    <source>
        <dbReference type="Google" id="ProtNLM"/>
    </source>
</evidence>
<dbReference type="PANTHER" id="PTHR30563">
    <property type="entry name" value="DNA RECOMBINATION PROTEIN RMUC"/>
    <property type="match status" value="1"/>
</dbReference>
<evidence type="ECO:0000256" key="1">
    <source>
        <dbReference type="ARBA" id="ARBA00003416"/>
    </source>
</evidence>